<dbReference type="PANTHER" id="PTHR30069:SF40">
    <property type="entry name" value="TONB-DEPENDENT RECEPTOR NMB0964-RELATED"/>
    <property type="match status" value="1"/>
</dbReference>
<comment type="subcellular location">
    <subcellularLocation>
        <location evidence="1 8">Cell outer membrane</location>
        <topology evidence="1 8">Multi-pass membrane protein</topology>
    </subcellularLocation>
</comment>
<evidence type="ECO:0000256" key="6">
    <source>
        <dbReference type="ARBA" id="ARBA00023136"/>
    </source>
</evidence>
<keyword evidence="2 8" id="KW-0813">Transport</keyword>
<evidence type="ECO:0000313" key="13">
    <source>
        <dbReference type="Proteomes" id="UP000560131"/>
    </source>
</evidence>
<dbReference type="PROSITE" id="PS52016">
    <property type="entry name" value="TONB_DEPENDENT_REC_3"/>
    <property type="match status" value="1"/>
</dbReference>
<evidence type="ECO:0000256" key="5">
    <source>
        <dbReference type="ARBA" id="ARBA00023077"/>
    </source>
</evidence>
<dbReference type="Pfam" id="PF07715">
    <property type="entry name" value="Plug"/>
    <property type="match status" value="1"/>
</dbReference>
<evidence type="ECO:0000256" key="8">
    <source>
        <dbReference type="PROSITE-ProRule" id="PRU01360"/>
    </source>
</evidence>
<proteinExistence type="inferred from homology"/>
<organism evidence="12 13">
    <name type="scientific">Sphingomonas endophytica</name>
    <dbReference type="NCBI Taxonomy" id="869719"/>
    <lineage>
        <taxon>Bacteria</taxon>
        <taxon>Pseudomonadati</taxon>
        <taxon>Pseudomonadota</taxon>
        <taxon>Alphaproteobacteria</taxon>
        <taxon>Sphingomonadales</taxon>
        <taxon>Sphingomonadaceae</taxon>
        <taxon>Sphingomonas</taxon>
    </lineage>
</organism>
<feature type="domain" description="TonB-dependent receptor-like beta-barrel" evidence="10">
    <location>
        <begin position="402"/>
        <end position="716"/>
    </location>
</feature>
<keyword evidence="4 8" id="KW-0812">Transmembrane</keyword>
<dbReference type="InterPro" id="IPR039426">
    <property type="entry name" value="TonB-dep_rcpt-like"/>
</dbReference>
<dbReference type="InterPro" id="IPR037066">
    <property type="entry name" value="Plug_dom_sf"/>
</dbReference>
<dbReference type="RefSeq" id="WP_184038057.1">
    <property type="nucleotide sequence ID" value="NZ_BAABAR010000019.1"/>
</dbReference>
<evidence type="ECO:0000259" key="11">
    <source>
        <dbReference type="Pfam" id="PF07715"/>
    </source>
</evidence>
<feature type="domain" description="TonB-dependent receptor plug" evidence="11">
    <location>
        <begin position="41"/>
        <end position="146"/>
    </location>
</feature>
<dbReference type="SUPFAM" id="SSF56935">
    <property type="entry name" value="Porins"/>
    <property type="match status" value="1"/>
</dbReference>
<protein>
    <submittedName>
        <fullName evidence="12">Iron complex outermembrane receptor protein</fullName>
    </submittedName>
</protein>
<dbReference type="PANTHER" id="PTHR30069">
    <property type="entry name" value="TONB-DEPENDENT OUTER MEMBRANE RECEPTOR"/>
    <property type="match status" value="1"/>
</dbReference>
<evidence type="ECO:0000256" key="2">
    <source>
        <dbReference type="ARBA" id="ARBA00022448"/>
    </source>
</evidence>
<dbReference type="EMBL" id="JACIJN010000008">
    <property type="protein sequence ID" value="MBB5726542.1"/>
    <property type="molecule type" value="Genomic_DNA"/>
</dbReference>
<dbReference type="Gene3D" id="2.40.170.20">
    <property type="entry name" value="TonB-dependent receptor, beta-barrel domain"/>
    <property type="match status" value="1"/>
</dbReference>
<comment type="similarity">
    <text evidence="8 9">Belongs to the TonB-dependent receptor family.</text>
</comment>
<dbReference type="Proteomes" id="UP000560131">
    <property type="component" value="Unassembled WGS sequence"/>
</dbReference>
<reference evidence="12 13" key="1">
    <citation type="submission" date="2020-08" db="EMBL/GenBank/DDBJ databases">
        <title>Genomic Encyclopedia of Type Strains, Phase IV (KMG-IV): sequencing the most valuable type-strain genomes for metagenomic binning, comparative biology and taxonomic classification.</title>
        <authorList>
            <person name="Goeker M."/>
        </authorList>
    </citation>
    <scope>NUCLEOTIDE SEQUENCE [LARGE SCALE GENOMIC DNA]</scope>
    <source>
        <strain evidence="12 13">DSM 101535</strain>
    </source>
</reference>
<gene>
    <name evidence="12" type="ORF">FHS97_002485</name>
</gene>
<dbReference type="InterPro" id="IPR036942">
    <property type="entry name" value="Beta-barrel_TonB_sf"/>
</dbReference>
<dbReference type="Gene3D" id="2.170.130.10">
    <property type="entry name" value="TonB-dependent receptor, plug domain"/>
    <property type="match status" value="1"/>
</dbReference>
<evidence type="ECO:0000256" key="1">
    <source>
        <dbReference type="ARBA" id="ARBA00004571"/>
    </source>
</evidence>
<dbReference type="InterPro" id="IPR012910">
    <property type="entry name" value="Plug_dom"/>
</dbReference>
<sequence length="747" mass="79528">MIAELILLAAAAGTSATHPAADKAPTTIVVEGQRAASGDVKGVPGAVDLTIEGAELDRRKAATPGETLARVPGVHNDYFGPAVGRPTIRGQTGGRVAILLDGLPTGDAAGLGAEHAAAIEPFLAERIDVRKGSAAVAYGSVAIGGAVNVNDGRIPTLRHEGAPTGRAEVRTGDNVGVTTMTRLDGGRGAFAWHLDGLYRYQGDQAIPGRVKADTCRTWQALVSAAPVQALCQVRLARPTYVFNPTLKRYVDATPVSGQIITGLDPMGDADGRLPNSAIRTSAVTAGGSLIVDGGFLGLSIGRYDNNYGVPGFTLITPSRTGASPIGVSVGQTRVDLKGALYDPLPGIATVTLRAAHVRSRDRERLPNRDWSRFDGTGEEARIEVAHRPLGPLSGSIGGQIADHGLRTAETSSYLPGVVTAERSAFLTERLTLSPLILNGGVRYDRVRYDLDEASVRAGRGQGAVYARDADFHLLSGDVGARLSLLRILYLNARWSHAERAPGINELYANGNHFSILTEEQGDARLRKERAETIEVGGGVDARWLAATVSAYSTTFSDYLYLGNTGVSRTLPVREWRQGDTRFRGIEGEATVRATTSIGHFALHGFGDYVQVRPIFTLPKGYSPFASGATAAFDRQYFRQRLDGDYVPRTPMSRYGGDLGWDNGPLRASIGAIRYLRQADVAKGEPVSDGFTLVDAHAAYRFGPAARYDVFVDAANLTNAEARLHNSFLRLRAPLPGRALALGMRAAF</sequence>
<comment type="caution">
    <text evidence="12">The sequence shown here is derived from an EMBL/GenBank/DDBJ whole genome shotgun (WGS) entry which is preliminary data.</text>
</comment>
<keyword evidence="5 9" id="KW-0798">TonB box</keyword>
<evidence type="ECO:0000256" key="7">
    <source>
        <dbReference type="ARBA" id="ARBA00023237"/>
    </source>
</evidence>
<evidence type="ECO:0000256" key="9">
    <source>
        <dbReference type="RuleBase" id="RU003357"/>
    </source>
</evidence>
<keyword evidence="6 8" id="KW-0472">Membrane</keyword>
<name>A0ABR6N704_9SPHN</name>
<evidence type="ECO:0000256" key="4">
    <source>
        <dbReference type="ARBA" id="ARBA00022692"/>
    </source>
</evidence>
<keyword evidence="12" id="KW-0675">Receptor</keyword>
<keyword evidence="7 8" id="KW-0998">Cell outer membrane</keyword>
<evidence type="ECO:0000256" key="3">
    <source>
        <dbReference type="ARBA" id="ARBA00022452"/>
    </source>
</evidence>
<evidence type="ECO:0000313" key="12">
    <source>
        <dbReference type="EMBL" id="MBB5726542.1"/>
    </source>
</evidence>
<dbReference type="Pfam" id="PF00593">
    <property type="entry name" value="TonB_dep_Rec_b-barrel"/>
    <property type="match status" value="1"/>
</dbReference>
<dbReference type="InterPro" id="IPR000531">
    <property type="entry name" value="Beta-barrel_TonB"/>
</dbReference>
<keyword evidence="3 8" id="KW-1134">Transmembrane beta strand</keyword>
<keyword evidence="13" id="KW-1185">Reference proteome</keyword>
<evidence type="ECO:0000259" key="10">
    <source>
        <dbReference type="Pfam" id="PF00593"/>
    </source>
</evidence>
<accession>A0ABR6N704</accession>